<dbReference type="PANTHER" id="PTHR10794:SF63">
    <property type="entry name" value="ALPHA_BETA HYDROLASE 1, ISOFORM A"/>
    <property type="match status" value="1"/>
</dbReference>
<dbReference type="Pfam" id="PF00561">
    <property type="entry name" value="Abhydrolase_1"/>
    <property type="match status" value="1"/>
</dbReference>
<dbReference type="EC" id="2.3.1.84" evidence="6"/>
<name>A0A2H4SBS5_CORMI</name>
<dbReference type="FunFam" id="3.40.50.1820:FF:000137">
    <property type="entry name" value="EEB1p Acyl-coenzymeA:ethanol O-acyltransferase"/>
    <property type="match status" value="1"/>
</dbReference>
<evidence type="ECO:0000256" key="4">
    <source>
        <dbReference type="ARBA" id="ARBA00050620"/>
    </source>
</evidence>
<comment type="catalytic activity">
    <reaction evidence="4">
        <text>an aliphatic alcohol + acetyl-CoA = an acetyl ester + CoA</text>
        <dbReference type="Rhea" id="RHEA:17229"/>
        <dbReference type="ChEBI" id="CHEBI:2571"/>
        <dbReference type="ChEBI" id="CHEBI:47622"/>
        <dbReference type="ChEBI" id="CHEBI:57287"/>
        <dbReference type="ChEBI" id="CHEBI:57288"/>
        <dbReference type="EC" id="2.3.1.84"/>
    </reaction>
</comment>
<dbReference type="OrthoDB" id="5954035at2759"/>
<dbReference type="VEuPathDB" id="FungiDB:A9K55_005778"/>
<evidence type="ECO:0000256" key="6">
    <source>
        <dbReference type="ARBA" id="ARBA00066969"/>
    </source>
</evidence>
<dbReference type="InterPro" id="IPR000073">
    <property type="entry name" value="AB_hydrolase_1"/>
</dbReference>
<feature type="active site" description="Charge relay system" evidence="8">
    <location>
        <position position="332"/>
    </location>
</feature>
<dbReference type="Proteomes" id="UP000323067">
    <property type="component" value="Chromosome vi"/>
</dbReference>
<evidence type="ECO:0000256" key="8">
    <source>
        <dbReference type="PIRSR" id="PIRSR005211-1"/>
    </source>
</evidence>
<keyword evidence="3" id="KW-0378">Hydrolase</keyword>
<evidence type="ECO:0000259" key="9">
    <source>
        <dbReference type="Pfam" id="PF00561"/>
    </source>
</evidence>
<dbReference type="GO" id="GO:0051793">
    <property type="term" value="P:medium-chain fatty acid catabolic process"/>
    <property type="evidence" value="ECO:0007669"/>
    <property type="project" value="UniProtKB-ARBA"/>
</dbReference>
<dbReference type="EMBL" id="CP023323">
    <property type="protein sequence ID" value="ATY60527.1"/>
    <property type="molecule type" value="Genomic_DNA"/>
</dbReference>
<feature type="domain" description="AB hydrolase-1" evidence="9">
    <location>
        <begin position="122"/>
        <end position="232"/>
    </location>
</feature>
<feature type="active site" description="Charge relay system" evidence="8">
    <location>
        <position position="361"/>
    </location>
</feature>
<dbReference type="Gene3D" id="3.40.50.1820">
    <property type="entry name" value="alpha/beta hydrolase"/>
    <property type="match status" value="1"/>
</dbReference>
<dbReference type="PIRSF" id="PIRSF005211">
    <property type="entry name" value="Ab_hydro_YheT"/>
    <property type="match status" value="1"/>
</dbReference>
<evidence type="ECO:0000256" key="2">
    <source>
        <dbReference type="ARBA" id="ARBA00022679"/>
    </source>
</evidence>
<dbReference type="VEuPathDB" id="FungiDB:CCM_03193"/>
<evidence type="ECO:0000313" key="11">
    <source>
        <dbReference type="Proteomes" id="UP000323067"/>
    </source>
</evidence>
<dbReference type="GO" id="GO:0051792">
    <property type="term" value="P:medium-chain fatty acid biosynthetic process"/>
    <property type="evidence" value="ECO:0007669"/>
    <property type="project" value="TreeGrafter"/>
</dbReference>
<dbReference type="GO" id="GO:0047372">
    <property type="term" value="F:monoacylglycerol lipase activity"/>
    <property type="evidence" value="ECO:0007669"/>
    <property type="project" value="TreeGrafter"/>
</dbReference>
<evidence type="ECO:0000313" key="10">
    <source>
        <dbReference type="EMBL" id="ATY60527.1"/>
    </source>
</evidence>
<dbReference type="OMA" id="MMTTSWG"/>
<dbReference type="InterPro" id="IPR012020">
    <property type="entry name" value="ABHD4"/>
</dbReference>
<proteinExistence type="inferred from homology"/>
<accession>A0A2H4SBS5</accession>
<comment type="function">
    <text evidence="5">Displays enzymatic activity both for medium-chain fatty acid (MCFA) ethyl ester synthesis and hydrolysis (esterase activity). MCFA are toxic for yeast and this enzyme could thus be involved in their detoxification by esterification.</text>
</comment>
<dbReference type="InterPro" id="IPR050960">
    <property type="entry name" value="AB_hydrolase_4_sf"/>
</dbReference>
<dbReference type="InterPro" id="IPR029058">
    <property type="entry name" value="AB_hydrolase_fold"/>
</dbReference>
<reference evidence="10 11" key="1">
    <citation type="journal article" date="2017" name="BMC Genomics">
        <title>Chromosome level assembly and secondary metabolite potential of the parasitic fungus Cordyceps militaris.</title>
        <authorList>
            <person name="Kramer G.J."/>
            <person name="Nodwell J.R."/>
        </authorList>
    </citation>
    <scope>NUCLEOTIDE SEQUENCE [LARGE SCALE GENOMIC DNA]</scope>
    <source>
        <strain evidence="10 11">ATCC 34164</strain>
    </source>
</reference>
<comment type="similarity">
    <text evidence="1">Belongs to the AB hydrolase superfamily. AB hydrolase 4 family.</text>
</comment>
<gene>
    <name evidence="10" type="ORF">A9K55_005778</name>
</gene>
<dbReference type="SUPFAM" id="SSF53474">
    <property type="entry name" value="alpha/beta-Hydrolases"/>
    <property type="match status" value="1"/>
</dbReference>
<feature type="active site" description="Charge relay system" evidence="8">
    <location>
        <position position="203"/>
    </location>
</feature>
<dbReference type="AlphaFoldDB" id="A0A2H4SBS5"/>
<dbReference type="GO" id="GO:0008126">
    <property type="term" value="F:acetylesterase activity"/>
    <property type="evidence" value="ECO:0007669"/>
    <property type="project" value="TreeGrafter"/>
</dbReference>
<evidence type="ECO:0000256" key="5">
    <source>
        <dbReference type="ARBA" id="ARBA00054277"/>
    </source>
</evidence>
<dbReference type="PANTHER" id="PTHR10794">
    <property type="entry name" value="ABHYDROLASE DOMAIN-CONTAINING PROTEIN"/>
    <property type="match status" value="1"/>
</dbReference>
<evidence type="ECO:0000256" key="7">
    <source>
        <dbReference type="ARBA" id="ARBA00080774"/>
    </source>
</evidence>
<evidence type="ECO:0000256" key="1">
    <source>
        <dbReference type="ARBA" id="ARBA00010884"/>
    </source>
</evidence>
<keyword evidence="2" id="KW-0808">Transferase</keyword>
<organism evidence="10 11">
    <name type="scientific">Cordyceps militaris</name>
    <name type="common">Caterpillar fungus</name>
    <name type="synonym">Clavaria militaris</name>
    <dbReference type="NCBI Taxonomy" id="73501"/>
    <lineage>
        <taxon>Eukaryota</taxon>
        <taxon>Fungi</taxon>
        <taxon>Dikarya</taxon>
        <taxon>Ascomycota</taxon>
        <taxon>Pezizomycotina</taxon>
        <taxon>Sordariomycetes</taxon>
        <taxon>Hypocreomycetidae</taxon>
        <taxon>Hypocreales</taxon>
        <taxon>Cordycipitaceae</taxon>
        <taxon>Cordyceps</taxon>
    </lineage>
</organism>
<dbReference type="GO" id="GO:0004026">
    <property type="term" value="F:alcohol O-acetyltransferase activity"/>
    <property type="evidence" value="ECO:0007669"/>
    <property type="project" value="UniProtKB-EC"/>
</dbReference>
<evidence type="ECO:0000256" key="3">
    <source>
        <dbReference type="ARBA" id="ARBA00022801"/>
    </source>
</evidence>
<sequence>MEWLGKAKVEFTHSPSPRAIKEKDGTDTDLLKICEATTPPCHLNPLLFNGHVQTMWTATKPSGPPVFYRRRLFDADHATYKGSYAVDFAVEPFEENDPSLPHRTVYYTEAEDKSLGSDDKKPMVVVLHGLSGGSHEIYLRHTIAPLLGKGGWEVCVVNSRGCAGSKITSGVLYNARATWDVRQTIKWLRQKFPNRPLFGLGFSLGANMMTNYCAEEGENCVLKAAVVCSNPFNLDCTSKLMQNTLIGRELYLRVMGASMKNLVTTHKKELKEYTNLDLEAIEKVIYLHDFDREVQCPIWGYPTESAYYRDASSCDSVLSIRIPFLAVNAKDDPIALDAALPYQEFRQNPNTILLTTSLGGHLCWFEWGGSRWLAKPVCNFLNYMASKVDFDSVKPTKEAQVDEVPVPFDPMRRRLHVPQM</sequence>
<protein>
    <recommendedName>
        <fullName evidence="6">alcohol O-acetyltransferase</fullName>
        <ecNumber evidence="6">2.3.1.84</ecNumber>
    </recommendedName>
    <alternativeName>
        <fullName evidence="7">Alcohol O-acetyltransferase</fullName>
    </alternativeName>
</protein>